<dbReference type="InterPro" id="IPR016186">
    <property type="entry name" value="C-type_lectin-like/link_sf"/>
</dbReference>
<protein>
    <submittedName>
        <fullName evidence="9">Clec2e protein</fullName>
    </submittedName>
</protein>
<reference evidence="9" key="1">
    <citation type="submission" date="2022-06" db="EMBL/GenBank/DDBJ databases">
        <authorList>
            <person name="Andreotti S."/>
            <person name="Wyler E."/>
        </authorList>
    </citation>
    <scope>NUCLEOTIDE SEQUENCE</scope>
</reference>
<evidence type="ECO:0000256" key="2">
    <source>
        <dbReference type="ARBA" id="ARBA00022692"/>
    </source>
</evidence>
<evidence type="ECO:0000256" key="6">
    <source>
        <dbReference type="ARBA" id="ARBA00023136"/>
    </source>
</evidence>
<evidence type="ECO:0000256" key="7">
    <source>
        <dbReference type="SAM" id="Phobius"/>
    </source>
</evidence>
<dbReference type="CDD" id="cd03593">
    <property type="entry name" value="CLECT_NK_receptors_like"/>
    <property type="match status" value="1"/>
</dbReference>
<dbReference type="PANTHER" id="PTHR45710">
    <property type="entry name" value="C-TYPE LECTIN DOMAIN-CONTAINING PROTEIN 180"/>
    <property type="match status" value="1"/>
</dbReference>
<evidence type="ECO:0000313" key="10">
    <source>
        <dbReference type="Proteomes" id="UP001152836"/>
    </source>
</evidence>
<dbReference type="Gene3D" id="3.10.100.10">
    <property type="entry name" value="Mannose-Binding Protein A, subunit A"/>
    <property type="match status" value="1"/>
</dbReference>
<dbReference type="GO" id="GO:0030246">
    <property type="term" value="F:carbohydrate binding"/>
    <property type="evidence" value="ECO:0007669"/>
    <property type="project" value="UniProtKB-KW"/>
</dbReference>
<evidence type="ECO:0000256" key="3">
    <source>
        <dbReference type="ARBA" id="ARBA00022734"/>
    </source>
</evidence>
<feature type="domain" description="C-type lectin" evidence="8">
    <location>
        <begin position="92"/>
        <end position="164"/>
    </location>
</feature>
<proteinExistence type="predicted"/>
<dbReference type="GO" id="GO:0009897">
    <property type="term" value="C:external side of plasma membrane"/>
    <property type="evidence" value="ECO:0007669"/>
    <property type="project" value="TreeGrafter"/>
</dbReference>
<dbReference type="EMBL" id="CALSGD010001622">
    <property type="protein sequence ID" value="CAH7423193.1"/>
    <property type="molecule type" value="Genomic_DNA"/>
</dbReference>
<keyword evidence="6 7" id="KW-0472">Membrane</keyword>
<evidence type="ECO:0000259" key="8">
    <source>
        <dbReference type="PROSITE" id="PS50041"/>
    </source>
</evidence>
<keyword evidence="4" id="KW-0735">Signal-anchor</keyword>
<dbReference type="SUPFAM" id="SSF56436">
    <property type="entry name" value="C-type lectin-like"/>
    <property type="match status" value="1"/>
</dbReference>
<evidence type="ECO:0000313" key="9">
    <source>
        <dbReference type="EMBL" id="CAH7423193.1"/>
    </source>
</evidence>
<dbReference type="GO" id="GO:0046703">
    <property type="term" value="F:natural killer cell lectin-like receptor binding"/>
    <property type="evidence" value="ECO:0007669"/>
    <property type="project" value="TreeGrafter"/>
</dbReference>
<keyword evidence="10" id="KW-1185">Reference proteome</keyword>
<feature type="transmembrane region" description="Helical" evidence="7">
    <location>
        <begin position="51"/>
        <end position="71"/>
    </location>
</feature>
<sequence>MNAEELPKGSMCILRTDPTSTDLLPEGQMDETLQKRCCKTVSPESTARLHCCYVVILLLTTASAFTVGFLLKPIAKRCEPCSATCPRDWIGFGSNCFYFSEDMRNWTSSQASCVALVAQLARFDSLEELNFLKRYQGPSDHWIGLHRESVEHPWMWTDNTEYNNLLPIQARGERAFLSDRGISSSRHYTYRKCTLKCPGISTFKSTGENVSKHP</sequence>
<gene>
    <name evidence="9" type="primary">Clec2e</name>
    <name evidence="9" type="ORF">PHOROB_LOCUS16899</name>
</gene>
<dbReference type="InterPro" id="IPR016187">
    <property type="entry name" value="CTDL_fold"/>
</dbReference>
<evidence type="ECO:0000256" key="5">
    <source>
        <dbReference type="ARBA" id="ARBA00022989"/>
    </source>
</evidence>
<dbReference type="AlphaFoldDB" id="A0AAV0ABE7"/>
<dbReference type="Proteomes" id="UP001152836">
    <property type="component" value="Unassembled WGS sequence"/>
</dbReference>
<accession>A0AAV0ABE7</accession>
<dbReference type="PANTHER" id="PTHR45710:SF35">
    <property type="entry name" value="C-TYPE LECTIN DOMAIN FAMILY 2 MEMBER D"/>
    <property type="match status" value="1"/>
</dbReference>
<organism evidence="9 10">
    <name type="scientific">Phodopus roborovskii</name>
    <name type="common">Roborovski's desert hamster</name>
    <name type="synonym">Cricetulus roborovskii</name>
    <dbReference type="NCBI Taxonomy" id="109678"/>
    <lineage>
        <taxon>Eukaryota</taxon>
        <taxon>Metazoa</taxon>
        <taxon>Chordata</taxon>
        <taxon>Craniata</taxon>
        <taxon>Vertebrata</taxon>
        <taxon>Euteleostomi</taxon>
        <taxon>Mammalia</taxon>
        <taxon>Eutheria</taxon>
        <taxon>Euarchontoglires</taxon>
        <taxon>Glires</taxon>
        <taxon>Rodentia</taxon>
        <taxon>Myomorpha</taxon>
        <taxon>Muroidea</taxon>
        <taxon>Cricetidae</taxon>
        <taxon>Cricetinae</taxon>
        <taxon>Phodopus</taxon>
    </lineage>
</organism>
<dbReference type="PROSITE" id="PS50041">
    <property type="entry name" value="C_TYPE_LECTIN_2"/>
    <property type="match status" value="1"/>
</dbReference>
<name>A0AAV0ABE7_PHORO</name>
<dbReference type="SMART" id="SM00034">
    <property type="entry name" value="CLECT"/>
    <property type="match status" value="1"/>
</dbReference>
<keyword evidence="5 7" id="KW-1133">Transmembrane helix</keyword>
<dbReference type="InterPro" id="IPR033992">
    <property type="entry name" value="NKR-like_CTLD"/>
</dbReference>
<evidence type="ECO:0000256" key="1">
    <source>
        <dbReference type="ARBA" id="ARBA00004401"/>
    </source>
</evidence>
<keyword evidence="3" id="KW-0430">Lectin</keyword>
<evidence type="ECO:0000256" key="4">
    <source>
        <dbReference type="ARBA" id="ARBA00022968"/>
    </source>
</evidence>
<dbReference type="Pfam" id="PF00059">
    <property type="entry name" value="Lectin_C"/>
    <property type="match status" value="1"/>
</dbReference>
<dbReference type="InterPro" id="IPR001304">
    <property type="entry name" value="C-type_lectin-like"/>
</dbReference>
<dbReference type="InterPro" id="IPR050828">
    <property type="entry name" value="C-type_lectin/matrix_domain"/>
</dbReference>
<comment type="subcellular location">
    <subcellularLocation>
        <location evidence="1">Cell membrane</location>
        <topology evidence="1">Single-pass type II membrane protein</topology>
    </subcellularLocation>
</comment>
<comment type="caution">
    <text evidence="9">The sequence shown here is derived from an EMBL/GenBank/DDBJ whole genome shotgun (WGS) entry which is preliminary data.</text>
</comment>
<keyword evidence="2 7" id="KW-0812">Transmembrane</keyword>